<evidence type="ECO:0000259" key="5">
    <source>
        <dbReference type="Pfam" id="PF03819"/>
    </source>
</evidence>
<dbReference type="RefSeq" id="WP_353722088.1">
    <property type="nucleotide sequence ID" value="NZ_CP159289.1"/>
</dbReference>
<dbReference type="FunFam" id="1.10.287.1080:FF:000001">
    <property type="entry name" value="Nucleoside triphosphate pyrophosphohydrolase"/>
    <property type="match status" value="1"/>
</dbReference>
<evidence type="ECO:0000313" key="6">
    <source>
        <dbReference type="EMBL" id="XCH26806.1"/>
    </source>
</evidence>
<comment type="catalytic activity">
    <reaction evidence="1">
        <text>ATP + H2O = AMP + diphosphate + H(+)</text>
        <dbReference type="Rhea" id="RHEA:14245"/>
        <dbReference type="ChEBI" id="CHEBI:15377"/>
        <dbReference type="ChEBI" id="CHEBI:15378"/>
        <dbReference type="ChEBI" id="CHEBI:30616"/>
        <dbReference type="ChEBI" id="CHEBI:33019"/>
        <dbReference type="ChEBI" id="CHEBI:456215"/>
        <dbReference type="EC" id="3.6.1.8"/>
    </reaction>
</comment>
<comment type="similarity">
    <text evidence="2">Belongs to the nucleoside triphosphate pyrophosphohydrolase family.</text>
</comment>
<name>A0AAU8FTR4_9BACT</name>
<gene>
    <name evidence="6" type="primary">mazG</name>
    <name evidence="6" type="ORF">ABV298_10585</name>
</gene>
<sequence length="277" mass="31926">MEKQFSDLPESRQQQLMAFDRLLTIMDELREQCPWDRKQTMESLRHLTIEETYELSDAILNNDLPEIQKELGDVLLHIVFYAKIGSEKADGKPYTFDIGDVLNSICNKLIARHPHIYGDFVADSEEAVKQNWEKLKLKEGNKSVLSGVPASLPALVKAMRIQEKARGVGFDWDEKQQVWAKVEEELHEFKRNFNIETADVIDQKEAEGEFGDLLFSLVNYSRFVDINPETALERTNKKFISRFQYLEEAARAAGKSLSDMTLEEMDVYWNEAKALGV</sequence>
<dbReference type="EMBL" id="CP159289">
    <property type="protein sequence ID" value="XCH26806.1"/>
    <property type="molecule type" value="Genomic_DNA"/>
</dbReference>
<dbReference type="NCBIfam" id="TIGR00444">
    <property type="entry name" value="mazG"/>
    <property type="match status" value="1"/>
</dbReference>
<keyword evidence="6" id="KW-0378">Hydrolase</keyword>
<evidence type="ECO:0000256" key="1">
    <source>
        <dbReference type="ARBA" id="ARBA00052141"/>
    </source>
</evidence>
<reference evidence="6" key="1">
    <citation type="submission" date="2024-06" db="EMBL/GenBank/DDBJ databases">
        <title>Sequencing and assembly of the genome of Dyadobacter sp. strain 676, a symbiont of Cyamopsis tetragonoloba.</title>
        <authorList>
            <person name="Guro P."/>
            <person name="Sazanova A."/>
            <person name="Kuznetsova I."/>
            <person name="Belimov A."/>
            <person name="Safronova V."/>
        </authorList>
    </citation>
    <scope>NUCLEOTIDE SEQUENCE</scope>
    <source>
        <strain evidence="6">676</strain>
    </source>
</reference>
<dbReference type="GO" id="GO:0046061">
    <property type="term" value="P:dATP catabolic process"/>
    <property type="evidence" value="ECO:0007669"/>
    <property type="project" value="TreeGrafter"/>
</dbReference>
<dbReference type="PANTHER" id="PTHR30522">
    <property type="entry name" value="NUCLEOSIDE TRIPHOSPHATE PYROPHOSPHOHYDROLASE"/>
    <property type="match status" value="1"/>
</dbReference>
<evidence type="ECO:0000256" key="2">
    <source>
        <dbReference type="ARBA" id="ARBA00061115"/>
    </source>
</evidence>
<dbReference type="GO" id="GO:0046047">
    <property type="term" value="P:TTP catabolic process"/>
    <property type="evidence" value="ECO:0007669"/>
    <property type="project" value="TreeGrafter"/>
</dbReference>
<feature type="domain" description="NTP pyrophosphohydrolase MazG-like" evidence="5">
    <location>
        <begin position="39"/>
        <end position="116"/>
    </location>
</feature>
<dbReference type="CDD" id="cd11529">
    <property type="entry name" value="NTP-PPase_MazG_Cterm"/>
    <property type="match status" value="1"/>
</dbReference>
<dbReference type="GO" id="GO:0046076">
    <property type="term" value="P:dTTP catabolic process"/>
    <property type="evidence" value="ECO:0007669"/>
    <property type="project" value="TreeGrafter"/>
</dbReference>
<dbReference type="GO" id="GO:0047693">
    <property type="term" value="F:ATP diphosphatase activity"/>
    <property type="evidence" value="ECO:0007669"/>
    <property type="project" value="UniProtKB-EC"/>
</dbReference>
<dbReference type="PANTHER" id="PTHR30522:SF0">
    <property type="entry name" value="NUCLEOSIDE TRIPHOSPHATE PYROPHOSPHOHYDROLASE"/>
    <property type="match status" value="1"/>
</dbReference>
<dbReference type="FunFam" id="1.10.287.1080:FF:000003">
    <property type="entry name" value="Nucleoside triphosphate pyrophosphohydrolase"/>
    <property type="match status" value="1"/>
</dbReference>
<evidence type="ECO:0000256" key="4">
    <source>
        <dbReference type="ARBA" id="ARBA00074799"/>
    </source>
</evidence>
<dbReference type="EC" id="3.6.1.8" evidence="3"/>
<proteinExistence type="inferred from homology"/>
<evidence type="ECO:0000256" key="3">
    <source>
        <dbReference type="ARBA" id="ARBA00066372"/>
    </source>
</evidence>
<dbReference type="GO" id="GO:0006950">
    <property type="term" value="P:response to stress"/>
    <property type="evidence" value="ECO:0007669"/>
    <property type="project" value="UniProtKB-ARBA"/>
</dbReference>
<dbReference type="GO" id="GO:0046081">
    <property type="term" value="P:dUTP catabolic process"/>
    <property type="evidence" value="ECO:0007669"/>
    <property type="project" value="TreeGrafter"/>
</dbReference>
<dbReference type="CDD" id="cd11528">
    <property type="entry name" value="NTP-PPase_MazG_Nterm"/>
    <property type="match status" value="1"/>
</dbReference>
<dbReference type="NCBIfam" id="NF007113">
    <property type="entry name" value="PRK09562.1"/>
    <property type="match status" value="1"/>
</dbReference>
<dbReference type="SUPFAM" id="SSF101386">
    <property type="entry name" value="all-alpha NTP pyrophosphatases"/>
    <property type="match status" value="2"/>
</dbReference>
<protein>
    <recommendedName>
        <fullName evidence="4">Nucleoside triphosphate pyrophosphohydrolase</fullName>
        <ecNumber evidence="3">3.6.1.8</ecNumber>
    </recommendedName>
</protein>
<dbReference type="Gene3D" id="1.10.287.1080">
    <property type="entry name" value="MazG-like"/>
    <property type="match status" value="2"/>
</dbReference>
<dbReference type="GO" id="GO:0046052">
    <property type="term" value="P:UTP catabolic process"/>
    <property type="evidence" value="ECO:0007669"/>
    <property type="project" value="TreeGrafter"/>
</dbReference>
<dbReference type="InterPro" id="IPR048015">
    <property type="entry name" value="NTP-PPase_MazG-like_N"/>
</dbReference>
<dbReference type="GO" id="GO:0006203">
    <property type="term" value="P:dGTP catabolic process"/>
    <property type="evidence" value="ECO:0007669"/>
    <property type="project" value="TreeGrafter"/>
</dbReference>
<dbReference type="Pfam" id="PF03819">
    <property type="entry name" value="MazG"/>
    <property type="match status" value="1"/>
</dbReference>
<dbReference type="InterPro" id="IPR011551">
    <property type="entry name" value="NTP_PyrPHydrolase_MazG"/>
</dbReference>
<dbReference type="InterPro" id="IPR048011">
    <property type="entry name" value="NTP-PPase_MazG-like_C"/>
</dbReference>
<dbReference type="InterPro" id="IPR004518">
    <property type="entry name" value="MazG-like_dom"/>
</dbReference>
<dbReference type="AlphaFoldDB" id="A0AAU8FTR4"/>
<accession>A0AAU8FTR4</accession>
<organism evidence="6">
    <name type="scientific">Dyadobacter sp. 676</name>
    <dbReference type="NCBI Taxonomy" id="3088362"/>
    <lineage>
        <taxon>Bacteria</taxon>
        <taxon>Pseudomonadati</taxon>
        <taxon>Bacteroidota</taxon>
        <taxon>Cytophagia</taxon>
        <taxon>Cytophagales</taxon>
        <taxon>Spirosomataceae</taxon>
        <taxon>Dyadobacter</taxon>
    </lineage>
</organism>